<dbReference type="Proteomes" id="UP000216020">
    <property type="component" value="Unassembled WGS sequence"/>
</dbReference>
<evidence type="ECO:0000256" key="2">
    <source>
        <dbReference type="SAM" id="MobiDB-lite"/>
    </source>
</evidence>
<evidence type="ECO:0000313" key="3">
    <source>
        <dbReference type="EMBL" id="OZI31750.1"/>
    </source>
</evidence>
<accession>A0A261S4N9</accession>
<proteinExistence type="predicted"/>
<sequence>MTYQQHPLSAAFPPMGADEFQSLKDSIENIGVQNAITLYEGMVLDGWHRYCAAQDLGMPCPEVELAADVDPFDFVKAQNKERRHLSVGAWALIEAELWDWFSRGRPTVNKAGIVTAPFPQFADPSDNPAPGADLSDGADEETEKRAPGAHLSDGVEKARKTAAEIAQGGGYSTRTVKQAKKVLRDAIPEIQNSTKKDEISLKDAEAISNLSKEKQVALAAAGPAAIKKAAKAQKRAKPKGVKEARRQDLEEAMGLPQSHFCWASRTLLSAIEDLGEGGPDEDEYAYLRQIADRCRSLVEDDADDQLEALRSEVERLERENAELRAAVDPGAVDQLRTLQEKLRAVEVIRDDLMQANSRLNEENIKLKRMNKGGKARG</sequence>
<name>A0A261S4N9_9BORD</name>
<organism evidence="3 4">
    <name type="scientific">Bordetella genomosp. 10</name>
    <dbReference type="NCBI Taxonomy" id="1416804"/>
    <lineage>
        <taxon>Bacteria</taxon>
        <taxon>Pseudomonadati</taxon>
        <taxon>Pseudomonadota</taxon>
        <taxon>Betaproteobacteria</taxon>
        <taxon>Burkholderiales</taxon>
        <taxon>Alcaligenaceae</taxon>
        <taxon>Bordetella</taxon>
    </lineage>
</organism>
<dbReference type="InterPro" id="IPR036086">
    <property type="entry name" value="ParB/Sulfiredoxin_sf"/>
</dbReference>
<evidence type="ECO:0000256" key="1">
    <source>
        <dbReference type="SAM" id="Coils"/>
    </source>
</evidence>
<dbReference type="EMBL" id="NEVM01000005">
    <property type="protein sequence ID" value="OZI31750.1"/>
    <property type="molecule type" value="Genomic_DNA"/>
</dbReference>
<feature type="coiled-coil region" evidence="1">
    <location>
        <begin position="299"/>
        <end position="369"/>
    </location>
</feature>
<evidence type="ECO:0008006" key="5">
    <source>
        <dbReference type="Google" id="ProtNLM"/>
    </source>
</evidence>
<dbReference type="SUPFAM" id="SSF110849">
    <property type="entry name" value="ParB/Sulfiredoxin"/>
    <property type="match status" value="1"/>
</dbReference>
<keyword evidence="4" id="KW-1185">Reference proteome</keyword>
<dbReference type="AlphaFoldDB" id="A0A261S4N9"/>
<reference evidence="4" key="1">
    <citation type="submission" date="2017-05" db="EMBL/GenBank/DDBJ databases">
        <title>Complete and WGS of Bordetella genogroups.</title>
        <authorList>
            <person name="Spilker T."/>
            <person name="Lipuma J."/>
        </authorList>
    </citation>
    <scope>NUCLEOTIDE SEQUENCE [LARGE SCALE GENOMIC DNA]</scope>
    <source>
        <strain evidence="4">AU16122</strain>
    </source>
</reference>
<dbReference type="RefSeq" id="WP_094856157.1">
    <property type="nucleotide sequence ID" value="NZ_NEVM01000005.1"/>
</dbReference>
<comment type="caution">
    <text evidence="3">The sequence shown here is derived from an EMBL/GenBank/DDBJ whole genome shotgun (WGS) entry which is preliminary data.</text>
</comment>
<feature type="region of interest" description="Disordered" evidence="2">
    <location>
        <begin position="119"/>
        <end position="161"/>
    </location>
</feature>
<dbReference type="Gene3D" id="1.10.10.2830">
    <property type="match status" value="1"/>
</dbReference>
<protein>
    <recommendedName>
        <fullName evidence="5">ParB/Sulfiredoxin domain-containing protein</fullName>
    </recommendedName>
</protein>
<gene>
    <name evidence="3" type="ORF">CAL29_28175</name>
</gene>
<dbReference type="OrthoDB" id="8911788at2"/>
<keyword evidence="1" id="KW-0175">Coiled coil</keyword>
<dbReference type="SUPFAM" id="SSF109709">
    <property type="entry name" value="KorB DNA-binding domain-like"/>
    <property type="match status" value="1"/>
</dbReference>
<evidence type="ECO:0000313" key="4">
    <source>
        <dbReference type="Proteomes" id="UP000216020"/>
    </source>
</evidence>